<evidence type="ECO:0000313" key="2">
    <source>
        <dbReference type="Proteomes" id="UP001149860"/>
    </source>
</evidence>
<name>A0ACD5DEB5_9LACO</name>
<proteinExistence type="predicted"/>
<organism evidence="1 2">
    <name type="scientific">Lentilactobacillus terminaliae</name>
    <dbReference type="NCBI Taxonomy" id="3003483"/>
    <lineage>
        <taxon>Bacteria</taxon>
        <taxon>Bacillati</taxon>
        <taxon>Bacillota</taxon>
        <taxon>Bacilli</taxon>
        <taxon>Lactobacillales</taxon>
        <taxon>Lactobacillaceae</taxon>
        <taxon>Lentilactobacillus</taxon>
    </lineage>
</organism>
<evidence type="ECO:0000313" key="1">
    <source>
        <dbReference type="EMBL" id="XFD39732.1"/>
    </source>
</evidence>
<keyword evidence="2" id="KW-1185">Reference proteome</keyword>
<sequence length="116" mass="13533">MAINLEPDRIEELRQQLFEANRISHFVIIEATAKVSGATTAIITDYQNYVNMQAENGDNFEFKILRDILPITDNLIHWAVAQQDLHDMMDDESDERDELIDDLEHYTQLVIEENKL</sequence>
<dbReference type="Proteomes" id="UP001149860">
    <property type="component" value="Chromosome"/>
</dbReference>
<dbReference type="EMBL" id="CP168151">
    <property type="protein sequence ID" value="XFD39732.1"/>
    <property type="molecule type" value="Genomic_DNA"/>
</dbReference>
<protein>
    <submittedName>
        <fullName evidence="1">Uncharacterized protein</fullName>
    </submittedName>
</protein>
<reference evidence="1" key="1">
    <citation type="submission" date="2024-08" db="EMBL/GenBank/DDBJ databases">
        <title>Lentilactobacillus sp. nov., isolated from tree bark.</title>
        <authorList>
            <person name="Phuengjayaem S."/>
            <person name="Tanasupawat S."/>
        </authorList>
    </citation>
    <scope>NUCLEOTIDE SEQUENCE</scope>
    <source>
        <strain evidence="1">SPB1-3</strain>
    </source>
</reference>
<accession>A0ACD5DEB5</accession>
<gene>
    <name evidence="1" type="ORF">O0236_000045</name>
</gene>